<protein>
    <submittedName>
        <fullName evidence="3">Putative CAAX amino terminal protease</fullName>
    </submittedName>
</protein>
<dbReference type="HOGENOM" id="CLU_064706_5_0_9"/>
<evidence type="ECO:0000259" key="2">
    <source>
        <dbReference type="Pfam" id="PF02517"/>
    </source>
</evidence>
<keyword evidence="1" id="KW-0812">Transmembrane</keyword>
<feature type="domain" description="CAAX prenyl protease 2/Lysostaphin resistance protein A-like" evidence="2">
    <location>
        <begin position="121"/>
        <end position="223"/>
    </location>
</feature>
<dbReference type="GO" id="GO:0006508">
    <property type="term" value="P:proteolysis"/>
    <property type="evidence" value="ECO:0007669"/>
    <property type="project" value="UniProtKB-KW"/>
</dbReference>
<feature type="transmembrane region" description="Helical" evidence="1">
    <location>
        <begin position="18"/>
        <end position="37"/>
    </location>
</feature>
<dbReference type="GO" id="GO:0080120">
    <property type="term" value="P:CAAX-box protein maturation"/>
    <property type="evidence" value="ECO:0007669"/>
    <property type="project" value="UniProtKB-ARBA"/>
</dbReference>
<keyword evidence="1" id="KW-0472">Membrane</keyword>
<feature type="transmembrane region" description="Helical" evidence="1">
    <location>
        <begin position="211"/>
        <end position="231"/>
    </location>
</feature>
<dbReference type="GO" id="GO:0004175">
    <property type="term" value="F:endopeptidase activity"/>
    <property type="evidence" value="ECO:0007669"/>
    <property type="project" value="UniProtKB-ARBA"/>
</dbReference>
<dbReference type="InterPro" id="IPR003675">
    <property type="entry name" value="Rce1/LyrA-like_dom"/>
</dbReference>
<feature type="transmembrane region" description="Helical" evidence="1">
    <location>
        <begin position="49"/>
        <end position="71"/>
    </location>
</feature>
<dbReference type="PANTHER" id="PTHR35797">
    <property type="entry name" value="PROTEASE-RELATED"/>
    <property type="match status" value="1"/>
</dbReference>
<dbReference type="KEGG" id="awo:Awo_c34450"/>
<feature type="transmembrane region" description="Helical" evidence="1">
    <location>
        <begin position="243"/>
        <end position="260"/>
    </location>
</feature>
<keyword evidence="1" id="KW-1133">Transmembrane helix</keyword>
<dbReference type="InterPro" id="IPR042150">
    <property type="entry name" value="MmRce1-like"/>
</dbReference>
<reference evidence="3 4" key="2">
    <citation type="journal article" date="2012" name="PLoS ONE">
        <title>An ancient pathway combining carbon dioxide fixation with the generation and utilization of a sodium ion gradient for ATP synthesis.</title>
        <authorList>
            <person name="Poehlein A."/>
            <person name="Schmidt S."/>
            <person name="Kaster A.K."/>
            <person name="Goenrich M."/>
            <person name="Vollmers J."/>
            <person name="Thurmer A."/>
            <person name="Bertsch J."/>
            <person name="Schuchmann K."/>
            <person name="Voigt B."/>
            <person name="Hecker M."/>
            <person name="Daniel R."/>
            <person name="Thauer R.K."/>
            <person name="Gottschalk G."/>
            <person name="Muller V."/>
        </authorList>
    </citation>
    <scope>NUCLEOTIDE SEQUENCE [LARGE SCALE GENOMIC DNA]</scope>
    <source>
        <strain evidence="4">ATCC 29683 / DSM 1030 / JCM 2381 / KCTC 1655 / WB1</strain>
    </source>
</reference>
<keyword evidence="3" id="KW-0378">Hydrolase</keyword>
<gene>
    <name evidence="3" type="ordered locus">Awo_c34450</name>
</gene>
<organism evidence="3 4">
    <name type="scientific">Acetobacterium woodii (strain ATCC 29683 / DSM 1030 / JCM 2381 / KCTC 1655 / WB1)</name>
    <dbReference type="NCBI Taxonomy" id="931626"/>
    <lineage>
        <taxon>Bacteria</taxon>
        <taxon>Bacillati</taxon>
        <taxon>Bacillota</taxon>
        <taxon>Clostridia</taxon>
        <taxon>Eubacteriales</taxon>
        <taxon>Eubacteriaceae</taxon>
        <taxon>Acetobacterium</taxon>
    </lineage>
</organism>
<dbReference type="OrthoDB" id="9777755at2"/>
<keyword evidence="4" id="KW-1185">Reference proteome</keyword>
<feature type="transmembrane region" description="Helical" evidence="1">
    <location>
        <begin position="154"/>
        <end position="172"/>
    </location>
</feature>
<dbReference type="Proteomes" id="UP000007177">
    <property type="component" value="Chromosome"/>
</dbReference>
<evidence type="ECO:0000313" key="3">
    <source>
        <dbReference type="EMBL" id="AFA50171.1"/>
    </source>
</evidence>
<dbReference type="EMBL" id="CP002987">
    <property type="protein sequence ID" value="AFA50171.1"/>
    <property type="molecule type" value="Genomic_DNA"/>
</dbReference>
<name>H6LBP8_ACEWD</name>
<keyword evidence="3" id="KW-0645">Protease</keyword>
<dbReference type="Pfam" id="PF02517">
    <property type="entry name" value="Rce1-like"/>
    <property type="match status" value="1"/>
</dbReference>
<dbReference type="STRING" id="931626.Awo_c34450"/>
<sequence length="284" mass="32495">MNKTTRYTAAERKKMGTFLFYTFVIAWGTEFILIAAYHFALLSGIFGQFFHYAVIGLGAGMAPAYAALIVLKKENAITFRGFCKQIFYNVNLRRTVSFIIVFCLLQFMACAVQETYLGNPWYYFILFIPMMILGGGLEEIGWRGLLQPLLEKRFSFLVAAIVESIIWSIWHLPLWLVPDTTQGSMNFIAFTLYCMTLGCTLAAIHRLTKSIWASVLVHAWGNTVLGGMYTITTLINFPGIKTMVIDLIQIVLVFIIYKVFDSRRQHQMVKMSSFVKDMDKQEVR</sequence>
<dbReference type="AlphaFoldDB" id="H6LBP8"/>
<feature type="transmembrane region" description="Helical" evidence="1">
    <location>
        <begin position="92"/>
        <end position="109"/>
    </location>
</feature>
<evidence type="ECO:0000256" key="1">
    <source>
        <dbReference type="SAM" id="Phobius"/>
    </source>
</evidence>
<reference evidence="4" key="1">
    <citation type="submission" date="2011-07" db="EMBL/GenBank/DDBJ databases">
        <title>Complete genome sequence of Acetobacterium woodii.</title>
        <authorList>
            <person name="Poehlein A."/>
            <person name="Schmidt S."/>
            <person name="Kaster A.-K."/>
            <person name="Goenrich M."/>
            <person name="Vollmers J."/>
            <person name="Thuermer A."/>
            <person name="Gottschalk G."/>
            <person name="Thauer R.K."/>
            <person name="Daniel R."/>
            <person name="Mueller V."/>
        </authorList>
    </citation>
    <scope>NUCLEOTIDE SEQUENCE [LARGE SCALE GENOMIC DNA]</scope>
    <source>
        <strain evidence="4">ATCC 29683 / DSM 1030 / JCM 2381 / KCTC 1655 / WB1</strain>
    </source>
</reference>
<proteinExistence type="predicted"/>
<dbReference type="eggNOG" id="COG1266">
    <property type="taxonomic scope" value="Bacteria"/>
</dbReference>
<accession>H6LBP8</accession>
<feature type="transmembrane region" description="Helical" evidence="1">
    <location>
        <begin position="184"/>
        <end position="204"/>
    </location>
</feature>
<dbReference type="RefSeq" id="WP_014357764.1">
    <property type="nucleotide sequence ID" value="NC_016894.1"/>
</dbReference>
<dbReference type="PANTHER" id="PTHR35797:SF1">
    <property type="entry name" value="PROTEASE"/>
    <property type="match status" value="1"/>
</dbReference>
<feature type="transmembrane region" description="Helical" evidence="1">
    <location>
        <begin position="121"/>
        <end position="142"/>
    </location>
</feature>
<evidence type="ECO:0000313" key="4">
    <source>
        <dbReference type="Proteomes" id="UP000007177"/>
    </source>
</evidence>